<dbReference type="Proteomes" id="UP001516400">
    <property type="component" value="Unassembled WGS sequence"/>
</dbReference>
<feature type="signal peptide" evidence="5">
    <location>
        <begin position="1"/>
        <end position="20"/>
    </location>
</feature>
<evidence type="ECO:0000259" key="6">
    <source>
        <dbReference type="SMART" id="SM00198"/>
    </source>
</evidence>
<evidence type="ECO:0000256" key="5">
    <source>
        <dbReference type="SAM" id="SignalP"/>
    </source>
</evidence>
<evidence type="ECO:0000256" key="3">
    <source>
        <dbReference type="SAM" id="MobiDB-lite"/>
    </source>
</evidence>
<evidence type="ECO:0000313" key="8">
    <source>
        <dbReference type="Proteomes" id="UP001516400"/>
    </source>
</evidence>
<dbReference type="AlphaFoldDB" id="A0ABD2NE94"/>
<keyword evidence="8" id="KW-1185">Reference proteome</keyword>
<evidence type="ECO:0000256" key="4">
    <source>
        <dbReference type="SAM" id="Phobius"/>
    </source>
</evidence>
<reference evidence="7 8" key="1">
    <citation type="journal article" date="2021" name="BMC Biol.">
        <title>Horizontally acquired antibacterial genes associated with adaptive radiation of ladybird beetles.</title>
        <authorList>
            <person name="Li H.S."/>
            <person name="Tang X.F."/>
            <person name="Huang Y.H."/>
            <person name="Xu Z.Y."/>
            <person name="Chen M.L."/>
            <person name="Du X.Y."/>
            <person name="Qiu B.Y."/>
            <person name="Chen P.T."/>
            <person name="Zhang W."/>
            <person name="Slipinski A."/>
            <person name="Escalona H.E."/>
            <person name="Waterhouse R.M."/>
            <person name="Zwick A."/>
            <person name="Pang H."/>
        </authorList>
    </citation>
    <scope>NUCLEOTIDE SEQUENCE [LARGE SCALE GENOMIC DNA]</scope>
    <source>
        <strain evidence="7">SYSU2018</strain>
    </source>
</reference>
<dbReference type="Pfam" id="PF00188">
    <property type="entry name" value="CAP"/>
    <property type="match status" value="1"/>
</dbReference>
<dbReference type="EMBL" id="JABFTP020000103">
    <property type="protein sequence ID" value="KAL3277086.1"/>
    <property type="molecule type" value="Genomic_DNA"/>
</dbReference>
<evidence type="ECO:0000256" key="1">
    <source>
        <dbReference type="ARBA" id="ARBA00004613"/>
    </source>
</evidence>
<protein>
    <recommendedName>
        <fullName evidence="6">SCP domain-containing protein</fullName>
    </recommendedName>
</protein>
<name>A0ABD2NE94_9CUCU</name>
<feature type="compositionally biased region" description="Basic residues" evidence="3">
    <location>
        <begin position="693"/>
        <end position="704"/>
    </location>
</feature>
<feature type="transmembrane region" description="Helical" evidence="4">
    <location>
        <begin position="715"/>
        <end position="740"/>
    </location>
</feature>
<keyword evidence="4" id="KW-0472">Membrane</keyword>
<dbReference type="SMART" id="SM00198">
    <property type="entry name" value="SCP"/>
    <property type="match status" value="1"/>
</dbReference>
<feature type="compositionally biased region" description="Polar residues" evidence="3">
    <location>
        <begin position="676"/>
        <end position="686"/>
    </location>
</feature>
<feature type="domain" description="SCP" evidence="6">
    <location>
        <begin position="60"/>
        <end position="212"/>
    </location>
</feature>
<dbReference type="InterPro" id="IPR035940">
    <property type="entry name" value="CAP_sf"/>
</dbReference>
<feature type="compositionally biased region" description="Low complexity" evidence="3">
    <location>
        <begin position="662"/>
        <end position="675"/>
    </location>
</feature>
<keyword evidence="4" id="KW-1133">Transmembrane helix</keyword>
<keyword evidence="4" id="KW-0812">Transmembrane</keyword>
<keyword evidence="5" id="KW-0732">Signal</keyword>
<dbReference type="CDD" id="cd05380">
    <property type="entry name" value="CAP_euk"/>
    <property type="match status" value="1"/>
</dbReference>
<dbReference type="InterPro" id="IPR014044">
    <property type="entry name" value="CAP_dom"/>
</dbReference>
<organism evidence="7 8">
    <name type="scientific">Cryptolaemus montrouzieri</name>
    <dbReference type="NCBI Taxonomy" id="559131"/>
    <lineage>
        <taxon>Eukaryota</taxon>
        <taxon>Metazoa</taxon>
        <taxon>Ecdysozoa</taxon>
        <taxon>Arthropoda</taxon>
        <taxon>Hexapoda</taxon>
        <taxon>Insecta</taxon>
        <taxon>Pterygota</taxon>
        <taxon>Neoptera</taxon>
        <taxon>Endopterygota</taxon>
        <taxon>Coleoptera</taxon>
        <taxon>Polyphaga</taxon>
        <taxon>Cucujiformia</taxon>
        <taxon>Coccinelloidea</taxon>
        <taxon>Coccinellidae</taxon>
        <taxon>Scymninae</taxon>
        <taxon>Scymnini</taxon>
        <taxon>Cryptolaemus</taxon>
    </lineage>
</organism>
<accession>A0ABD2NE94</accession>
<evidence type="ECO:0000256" key="2">
    <source>
        <dbReference type="ARBA" id="ARBA00022525"/>
    </source>
</evidence>
<keyword evidence="2" id="KW-0964">Secreted</keyword>
<dbReference type="Gene3D" id="3.40.33.10">
    <property type="entry name" value="CAP"/>
    <property type="match status" value="1"/>
</dbReference>
<feature type="chain" id="PRO_5044834615" description="SCP domain-containing protein" evidence="5">
    <location>
        <begin position="21"/>
        <end position="747"/>
    </location>
</feature>
<dbReference type="GO" id="GO:0005576">
    <property type="term" value="C:extracellular region"/>
    <property type="evidence" value="ECO:0007669"/>
    <property type="project" value="UniProtKB-SubCell"/>
</dbReference>
<comment type="subcellular location">
    <subcellularLocation>
        <location evidence="1">Secreted</location>
    </subcellularLocation>
</comment>
<gene>
    <name evidence="7" type="ORF">HHI36_012444</name>
</gene>
<proteinExistence type="predicted"/>
<comment type="caution">
    <text evidence="7">The sequence shown here is derived from an EMBL/GenBank/DDBJ whole genome shotgun (WGS) entry which is preliminary data.</text>
</comment>
<dbReference type="SUPFAM" id="SSF55797">
    <property type="entry name" value="PR-1-like"/>
    <property type="match status" value="1"/>
</dbReference>
<feature type="region of interest" description="Disordered" evidence="3">
    <location>
        <begin position="614"/>
        <end position="708"/>
    </location>
</feature>
<feature type="compositionally biased region" description="Pro residues" evidence="3">
    <location>
        <begin position="616"/>
        <end position="631"/>
    </location>
</feature>
<sequence>MSNFILLSTFITVFSTFCSSMYTIYMKPSYTPYCAATVACKSICSCKTYSSCSVLSMNETIRDSILFYHNQVRQIQSVAEPQPSGMTMLQYDMQLEELSTCWAAKCSNEYSECFLTSKFSETSQSVVQLILEGGESPNTFLWMQMMKYWLDQAQSISIGTMSILPGGKEYEKVHNFAQLLSDHIQFVGCAWSLLDNLLTFVCTYGPRGPRSGETIYRIGDACSLCPRNYECDFKKPFPQLCKQIYEIAVGSTVFEETTISTSATTSYSPHSEMKTILTTPNEGSVFADDVSSLTIDTSLIYSQESSMPIQYSTIPIVSKPSISFQPFKFITVTKVLSSSRQQHFFTSPAKASQVPPVTSKLIPSPQITQLPNNSSIFHSTIFYSSSELNPPIPQPTSLVSKSPPSLFQLFPAVSTNPPTGPEIQQKSPPAMFETSSLPPLISDNLPIQPPTIFQVSKRPLPFSRATLVPPVIQSQPMSPDPVFEIFRSTTRTLFFSSSASSVPKSFLSSAIQTPPMPPPSVFEILRLTTRMEDFAPHVLIPVIGISSASSAPKSILPLAFPTPPMPPPPVFRISHLTSRRMTPKSFLPPEVQTPPMPPPILKISHLTSREMTSKPFLPPAVQTPPLPPPPVFELSHSTSKTIDEGLLPTSHFPLPNNKSSTPIFSRSPPSSLSTSEYTDVQSTSRYGENHTKTNTKKRKRKLKNKSTDDGNGSPLVIFMTVGCLFLIIGAGVLMALMYILRMNVICA</sequence>
<evidence type="ECO:0000313" key="7">
    <source>
        <dbReference type="EMBL" id="KAL3277086.1"/>
    </source>
</evidence>